<reference evidence="1" key="1">
    <citation type="submission" date="2021-06" db="EMBL/GenBank/DDBJ databases">
        <authorList>
            <person name="Hodson N. C."/>
            <person name="Mongue J. A."/>
            <person name="Jaron S. K."/>
        </authorList>
    </citation>
    <scope>NUCLEOTIDE SEQUENCE</scope>
</reference>
<dbReference type="AlphaFoldDB" id="A0A8J2LPY8"/>
<organism evidence="1 2">
    <name type="scientific">Allacma fusca</name>
    <dbReference type="NCBI Taxonomy" id="39272"/>
    <lineage>
        <taxon>Eukaryota</taxon>
        <taxon>Metazoa</taxon>
        <taxon>Ecdysozoa</taxon>
        <taxon>Arthropoda</taxon>
        <taxon>Hexapoda</taxon>
        <taxon>Collembola</taxon>
        <taxon>Symphypleona</taxon>
        <taxon>Sminthuridae</taxon>
        <taxon>Allacma</taxon>
    </lineage>
</organism>
<name>A0A8J2LPY8_9HEXA</name>
<proteinExistence type="predicted"/>
<sequence length="138" mass="15940">MSSDFRIRSDRFRVGIICLGDPSSNDNYRKVVKEDLWKLNISIDNCPILHETLKALRRSFFNGLEIPSFIIIYIRSSDCELYKELHGWTAPYPELCLKGYKYLSGWDGSWTARVGQRTLAFQLLVSPIVSEILGDYLD</sequence>
<protein>
    <submittedName>
        <fullName evidence="1">Uncharacterized protein</fullName>
    </submittedName>
</protein>
<dbReference type="Proteomes" id="UP000708208">
    <property type="component" value="Unassembled WGS sequence"/>
</dbReference>
<evidence type="ECO:0000313" key="1">
    <source>
        <dbReference type="EMBL" id="CAG7836634.1"/>
    </source>
</evidence>
<keyword evidence="2" id="KW-1185">Reference proteome</keyword>
<evidence type="ECO:0000313" key="2">
    <source>
        <dbReference type="Proteomes" id="UP000708208"/>
    </source>
</evidence>
<comment type="caution">
    <text evidence="1">The sequence shown here is derived from an EMBL/GenBank/DDBJ whole genome shotgun (WGS) entry which is preliminary data.</text>
</comment>
<gene>
    <name evidence="1" type="ORF">AFUS01_LOCUS45863</name>
</gene>
<dbReference type="EMBL" id="CAJVCH010571104">
    <property type="protein sequence ID" value="CAG7836634.1"/>
    <property type="molecule type" value="Genomic_DNA"/>
</dbReference>
<accession>A0A8J2LPY8</accession>